<gene>
    <name evidence="3" type="ORF">LH29_14465</name>
</gene>
<dbReference type="Proteomes" id="UP000032544">
    <property type="component" value="Unassembled WGS sequence"/>
</dbReference>
<accession>A0A0D8J9L4</accession>
<dbReference type="Pfam" id="PF10988">
    <property type="entry name" value="DUF2807"/>
    <property type="match status" value="1"/>
</dbReference>
<feature type="domain" description="Putative auto-transporter adhesin head GIN" evidence="2">
    <location>
        <begin position="34"/>
        <end position="215"/>
    </location>
</feature>
<reference evidence="3 4" key="1">
    <citation type="submission" date="2014-09" db="EMBL/GenBank/DDBJ databases">
        <title>Draft Genome Sequence of Draconibacterium sp. JN14CK-3.</title>
        <authorList>
            <person name="Dong C."/>
            <person name="Lai Q."/>
            <person name="Shao Z."/>
        </authorList>
    </citation>
    <scope>NUCLEOTIDE SEQUENCE [LARGE SCALE GENOMIC DNA]</scope>
    <source>
        <strain evidence="3 4">JN14CK-3</strain>
    </source>
</reference>
<evidence type="ECO:0000313" key="3">
    <source>
        <dbReference type="EMBL" id="KJF43429.1"/>
    </source>
</evidence>
<dbReference type="PANTHER" id="PTHR39200:SF1">
    <property type="entry name" value="AUTO-TRANSPORTER ADHESIN HEAD GIN DOMAIN-CONTAINING PROTEIN-RELATED"/>
    <property type="match status" value="1"/>
</dbReference>
<keyword evidence="1" id="KW-0732">Signal</keyword>
<evidence type="ECO:0000313" key="4">
    <source>
        <dbReference type="Proteomes" id="UP000032544"/>
    </source>
</evidence>
<feature type="signal peptide" evidence="1">
    <location>
        <begin position="1"/>
        <end position="19"/>
    </location>
</feature>
<comment type="caution">
    <text evidence="3">The sequence shown here is derived from an EMBL/GenBank/DDBJ whole genome shotgun (WGS) entry which is preliminary data.</text>
</comment>
<dbReference type="InterPro" id="IPR021255">
    <property type="entry name" value="DUF2807"/>
</dbReference>
<dbReference type="AlphaFoldDB" id="A0A0D8J9L4"/>
<evidence type="ECO:0000259" key="2">
    <source>
        <dbReference type="Pfam" id="PF10988"/>
    </source>
</evidence>
<evidence type="ECO:0000256" key="1">
    <source>
        <dbReference type="SAM" id="SignalP"/>
    </source>
</evidence>
<dbReference type="STRING" id="1544798.LH29_14465"/>
<keyword evidence="4" id="KW-1185">Reference proteome</keyword>
<sequence>MKTILLFTLSILFAVNLSAQNDDDWDSRRYDIDNFSAIYLEGSYKVFLSQGNEGALTVKTPDDDVLHELDVENWGDELRVVVDRDFINYERIHLYITFKNLDKIKVQGGLNLSTDGYLDLNDLYVHVEGGAKIDLEVKAENIELVGEGGVLVRLDGVADELDVKLSGAGHVDAEDLRVNDASFKIEGVGTGSVHAVETLYAKIEGVGKVRYTGNPKVTRDIEGLGSVKRD</sequence>
<proteinExistence type="predicted"/>
<organism evidence="3 4">
    <name type="scientific">Draconibacterium sediminis</name>
    <dbReference type="NCBI Taxonomy" id="1544798"/>
    <lineage>
        <taxon>Bacteria</taxon>
        <taxon>Pseudomonadati</taxon>
        <taxon>Bacteroidota</taxon>
        <taxon>Bacteroidia</taxon>
        <taxon>Marinilabiliales</taxon>
        <taxon>Prolixibacteraceae</taxon>
        <taxon>Draconibacterium</taxon>
    </lineage>
</organism>
<dbReference type="PANTHER" id="PTHR39200">
    <property type="entry name" value="HYPOTHETICAL EXPORTED PROTEIN"/>
    <property type="match status" value="1"/>
</dbReference>
<protein>
    <recommendedName>
        <fullName evidence="2">Putative auto-transporter adhesin head GIN domain-containing protein</fullName>
    </recommendedName>
</protein>
<dbReference type="OrthoDB" id="1047698at2"/>
<feature type="chain" id="PRO_5002331054" description="Putative auto-transporter adhesin head GIN domain-containing protein" evidence="1">
    <location>
        <begin position="20"/>
        <end position="230"/>
    </location>
</feature>
<name>A0A0D8J9L4_9BACT</name>
<dbReference type="EMBL" id="JRHC01000003">
    <property type="protein sequence ID" value="KJF43429.1"/>
    <property type="molecule type" value="Genomic_DNA"/>
</dbReference>
<dbReference type="RefSeq" id="WP_045030741.1">
    <property type="nucleotide sequence ID" value="NZ_JRHC01000003.1"/>
</dbReference>
<dbReference type="Gene3D" id="2.160.20.120">
    <property type="match status" value="1"/>
</dbReference>